<gene>
    <name evidence="1" type="ORF">SAMN05421796_101383</name>
</gene>
<evidence type="ECO:0000313" key="2">
    <source>
        <dbReference type="Proteomes" id="UP000186246"/>
    </source>
</evidence>
<evidence type="ECO:0000313" key="1">
    <source>
        <dbReference type="EMBL" id="SIS57854.1"/>
    </source>
</evidence>
<protein>
    <submittedName>
        <fullName evidence="1">Uncharacterized protein</fullName>
    </submittedName>
</protein>
<dbReference type="EMBL" id="FTOJ01000001">
    <property type="protein sequence ID" value="SIS57854.1"/>
    <property type="molecule type" value="Genomic_DNA"/>
</dbReference>
<dbReference type="AlphaFoldDB" id="A0A1N7K8R4"/>
<name>A0A1N7K8R4_9FLAO</name>
<dbReference type="Proteomes" id="UP000186246">
    <property type="component" value="Unassembled WGS sequence"/>
</dbReference>
<organism evidence="1 2">
    <name type="scientific">Chryseobacterium piscicola</name>
    <dbReference type="NCBI Taxonomy" id="551459"/>
    <lineage>
        <taxon>Bacteria</taxon>
        <taxon>Pseudomonadati</taxon>
        <taxon>Bacteroidota</taxon>
        <taxon>Flavobacteriia</taxon>
        <taxon>Flavobacteriales</taxon>
        <taxon>Weeksellaceae</taxon>
        <taxon>Chryseobacterium group</taxon>
        <taxon>Chryseobacterium</taxon>
    </lineage>
</organism>
<proteinExistence type="predicted"/>
<reference evidence="2" key="1">
    <citation type="submission" date="2017-01" db="EMBL/GenBank/DDBJ databases">
        <authorList>
            <person name="Varghese N."/>
            <person name="Submissions S."/>
        </authorList>
    </citation>
    <scope>NUCLEOTIDE SEQUENCE [LARGE SCALE GENOMIC DNA]</scope>
    <source>
        <strain evidence="2">DSM 21068</strain>
    </source>
</reference>
<sequence length="31" mass="3848">MSIKMIFYFEYTVVFVKKENCFLGYYGRVDR</sequence>
<accession>A0A1N7K8R4</accession>